<dbReference type="PANTHER" id="PTHR32285">
    <property type="entry name" value="PROTEIN TRICHOME BIREFRINGENCE-LIKE 9-RELATED"/>
    <property type="match status" value="1"/>
</dbReference>
<dbReference type="GO" id="GO:0016413">
    <property type="term" value="F:O-acetyltransferase activity"/>
    <property type="evidence" value="ECO:0007669"/>
    <property type="project" value="InterPro"/>
</dbReference>
<dbReference type="OrthoDB" id="630188at2759"/>
<proteinExistence type="inferred from homology"/>
<sequence length="290" mass="33274">MLEKLRNRRVVFVGDSIGRNQWESLLCMLSTAVHNKSSIYEVNGSPITKHMGFLIFNFRDYNCTVEYYRSPFIVAPAGAPEIVKYTIRVDAMDWMSDRGKWKDADVLIFNTGHWWNNEKTIRGGAYFQEGDEVKMDMTVTDAYRRSIHTFKTHVIYRTYAPVNFRGGDWKTGRSCHLETLPDLTPPESLEEWDDLLKPVNDVLGNNLRPKLSGLDMLNVTQMTAQRKDGHLSVYLSPSGPVPRYKQDCSHWCLPGVPDTWNELLYALVMKRHTKTDQNLSFSGTITPNTG</sequence>
<dbReference type="InterPro" id="IPR026057">
    <property type="entry name" value="TBL_C"/>
</dbReference>
<dbReference type="EMBL" id="CM003532">
    <property type="protein sequence ID" value="RCV24143.1"/>
    <property type="molecule type" value="Genomic_DNA"/>
</dbReference>
<accession>A0A368R1Y8</accession>
<evidence type="ECO:0000256" key="1">
    <source>
        <dbReference type="ARBA" id="ARBA00007727"/>
    </source>
</evidence>
<dbReference type="InterPro" id="IPR029962">
    <property type="entry name" value="TBL"/>
</dbReference>
<dbReference type="STRING" id="4555.A0A368R1Y8"/>
<dbReference type="Pfam" id="PF13839">
    <property type="entry name" value="PC-Esterase"/>
    <property type="match status" value="1"/>
</dbReference>
<reference evidence="3" key="2">
    <citation type="submission" date="2015-07" db="EMBL/GenBank/DDBJ databases">
        <authorList>
            <person name="Noorani M."/>
        </authorList>
    </citation>
    <scope>NUCLEOTIDE SEQUENCE</scope>
    <source>
        <strain evidence="3">Yugu1</strain>
    </source>
</reference>
<evidence type="ECO:0000259" key="2">
    <source>
        <dbReference type="Pfam" id="PF13839"/>
    </source>
</evidence>
<feature type="domain" description="Trichome birefringence-like C-terminal" evidence="2">
    <location>
        <begin position="1"/>
        <end position="266"/>
    </location>
</feature>
<name>A0A368R1Y8_SETIT</name>
<protein>
    <recommendedName>
        <fullName evidence="2">Trichome birefringence-like C-terminal domain-containing protein</fullName>
    </recommendedName>
</protein>
<evidence type="ECO:0000313" key="3">
    <source>
        <dbReference type="EMBL" id="RCV24143.1"/>
    </source>
</evidence>
<organism evidence="3">
    <name type="scientific">Setaria italica</name>
    <name type="common">Foxtail millet</name>
    <name type="synonym">Panicum italicum</name>
    <dbReference type="NCBI Taxonomy" id="4555"/>
    <lineage>
        <taxon>Eukaryota</taxon>
        <taxon>Viridiplantae</taxon>
        <taxon>Streptophyta</taxon>
        <taxon>Embryophyta</taxon>
        <taxon>Tracheophyta</taxon>
        <taxon>Spermatophyta</taxon>
        <taxon>Magnoliopsida</taxon>
        <taxon>Liliopsida</taxon>
        <taxon>Poales</taxon>
        <taxon>Poaceae</taxon>
        <taxon>PACMAD clade</taxon>
        <taxon>Panicoideae</taxon>
        <taxon>Panicodae</taxon>
        <taxon>Paniceae</taxon>
        <taxon>Cenchrinae</taxon>
        <taxon>Setaria</taxon>
    </lineage>
</organism>
<reference evidence="3" key="1">
    <citation type="journal article" date="2012" name="Nat. Biotechnol.">
        <title>Reference genome sequence of the model plant Setaria.</title>
        <authorList>
            <person name="Bennetzen J.L."/>
            <person name="Schmutz J."/>
            <person name="Wang H."/>
            <person name="Percifield R."/>
            <person name="Hawkins J."/>
            <person name="Pontaroli A.C."/>
            <person name="Estep M."/>
            <person name="Feng L."/>
            <person name="Vaughn J.N."/>
            <person name="Grimwood J."/>
            <person name="Jenkins J."/>
            <person name="Barry K."/>
            <person name="Lindquist E."/>
            <person name="Hellsten U."/>
            <person name="Deshpande S."/>
            <person name="Wang X."/>
            <person name="Wu X."/>
            <person name="Mitros T."/>
            <person name="Triplett J."/>
            <person name="Yang X."/>
            <person name="Ye C.Y."/>
            <person name="Mauro-Herrera M."/>
            <person name="Wang L."/>
            <person name="Li P."/>
            <person name="Sharma M."/>
            <person name="Sharma R."/>
            <person name="Ronald P.C."/>
            <person name="Panaud O."/>
            <person name="Kellogg E.A."/>
            <person name="Brutnell T.P."/>
            <person name="Doust A.N."/>
            <person name="Tuskan G.A."/>
            <person name="Rokhsar D."/>
            <person name="Devos K.M."/>
        </authorList>
    </citation>
    <scope>NUCLEOTIDE SEQUENCE [LARGE SCALE GENOMIC DNA]</scope>
    <source>
        <strain evidence="3">Yugu1</strain>
    </source>
</reference>
<gene>
    <name evidence="3" type="ORF">SETIT_5G060900v2</name>
</gene>
<dbReference type="AlphaFoldDB" id="A0A368R1Y8"/>
<comment type="similarity">
    <text evidence="1">Belongs to the PC-esterase family. TBL subfamily.</text>
</comment>
<dbReference type="PANTHER" id="PTHR32285:SF213">
    <property type="entry name" value="PROTEIN TRICHOME BIREFRINGENCE-LIKE 11"/>
    <property type="match status" value="1"/>
</dbReference>